<proteinExistence type="predicted"/>
<keyword evidence="2" id="KW-1185">Reference proteome</keyword>
<evidence type="ECO:0000313" key="2">
    <source>
        <dbReference type="Proteomes" id="UP000036458"/>
    </source>
</evidence>
<protein>
    <recommendedName>
        <fullName evidence="3">Leucine-rich repeat domain-containing protein</fullName>
    </recommendedName>
</protein>
<dbReference type="KEGG" id="ruf:TH63_12850"/>
<sequence>MKIQNRFQNPERIDRNLIERELKEGKEVIVQYSEGLYNDKILSEINELCSVYDENFGVRFYGHYSGSFDCKVVGKIPNVKSLYLDCLIKADNLLVVTKLKNLKKLSLGVFELKEVDFFNADNLKNLNDLIITDTRTKALNLDYLKEYNNLTSLTICGHTKNIDAIGELSDLEYLGLNSISKVPLDFINRLRKLKTLNFVLGGRENINEIEENNIENLEIIRVRGFKSFTNISNFNSLKKLLIEDQIQLPELIFDKPFNGLEDLRLINCKTFNKLQGIRNLPSLKQLRIYRTDIDFNSFIKQPFPKYLDILAFYTSKSKVDKEIKAILGELGYWDGMKK</sequence>
<dbReference type="SUPFAM" id="SSF52058">
    <property type="entry name" value="L domain-like"/>
    <property type="match status" value="1"/>
</dbReference>
<accession>A0A0H4VKI4</accession>
<dbReference type="InterPro" id="IPR032675">
    <property type="entry name" value="LRR_dom_sf"/>
</dbReference>
<gene>
    <name evidence="1" type="ORF">TH63_12850</name>
</gene>
<dbReference type="Gene3D" id="3.80.10.10">
    <property type="entry name" value="Ribonuclease Inhibitor"/>
    <property type="match status" value="1"/>
</dbReference>
<reference evidence="1 2" key="1">
    <citation type="submission" date="2015-01" db="EMBL/GenBank/DDBJ databases">
        <title>Rufibacter sp./DG31D/ whole genome sequencing.</title>
        <authorList>
            <person name="Kim M.K."/>
            <person name="Srinivasan S."/>
            <person name="Lee J.-J."/>
        </authorList>
    </citation>
    <scope>NUCLEOTIDE SEQUENCE [LARGE SCALE GENOMIC DNA]</scope>
    <source>
        <strain evidence="1 2">DG31D</strain>
    </source>
</reference>
<dbReference type="OrthoDB" id="2537030at2"/>
<dbReference type="Proteomes" id="UP000036458">
    <property type="component" value="Chromosome"/>
</dbReference>
<dbReference type="PATRIC" id="fig|1379910.4.peg.2786"/>
<dbReference type="RefSeq" id="WP_048921286.1">
    <property type="nucleotide sequence ID" value="NZ_CP010777.1"/>
</dbReference>
<evidence type="ECO:0008006" key="3">
    <source>
        <dbReference type="Google" id="ProtNLM"/>
    </source>
</evidence>
<organism evidence="1 2">
    <name type="scientific">Rufibacter radiotolerans</name>
    <dbReference type="NCBI Taxonomy" id="1379910"/>
    <lineage>
        <taxon>Bacteria</taxon>
        <taxon>Pseudomonadati</taxon>
        <taxon>Bacteroidota</taxon>
        <taxon>Cytophagia</taxon>
        <taxon>Cytophagales</taxon>
        <taxon>Hymenobacteraceae</taxon>
        <taxon>Rufibacter</taxon>
    </lineage>
</organism>
<name>A0A0H4VKI4_9BACT</name>
<evidence type="ECO:0000313" key="1">
    <source>
        <dbReference type="EMBL" id="AKQ46310.1"/>
    </source>
</evidence>
<dbReference type="EMBL" id="CP010777">
    <property type="protein sequence ID" value="AKQ46310.1"/>
    <property type="molecule type" value="Genomic_DNA"/>
</dbReference>
<dbReference type="AlphaFoldDB" id="A0A0H4VKI4"/>